<dbReference type="SUPFAM" id="SSF54373">
    <property type="entry name" value="FAD-linked reductases, C-terminal domain"/>
    <property type="match status" value="1"/>
</dbReference>
<evidence type="ECO:0000256" key="1">
    <source>
        <dbReference type="ARBA" id="ARBA00001974"/>
    </source>
</evidence>
<dbReference type="InterPro" id="IPR006076">
    <property type="entry name" value="FAD-dep_OxRdtase"/>
</dbReference>
<dbReference type="InterPro" id="IPR045170">
    <property type="entry name" value="MTOX"/>
</dbReference>
<organism evidence="6 7">
    <name type="scientific">Microbacterium barkeri</name>
    <dbReference type="NCBI Taxonomy" id="33917"/>
    <lineage>
        <taxon>Bacteria</taxon>
        <taxon>Bacillati</taxon>
        <taxon>Actinomycetota</taxon>
        <taxon>Actinomycetes</taxon>
        <taxon>Micrococcales</taxon>
        <taxon>Microbacteriaceae</taxon>
        <taxon>Microbacterium</taxon>
    </lineage>
</organism>
<keyword evidence="4" id="KW-0560">Oxidoreductase</keyword>
<evidence type="ECO:0000256" key="3">
    <source>
        <dbReference type="ARBA" id="ARBA00022827"/>
    </source>
</evidence>
<dbReference type="AlphaFoldDB" id="A0A9W6LVV8"/>
<comment type="cofactor">
    <cofactor evidence="1">
        <name>FAD</name>
        <dbReference type="ChEBI" id="CHEBI:57692"/>
    </cofactor>
</comment>
<evidence type="ECO:0000256" key="4">
    <source>
        <dbReference type="ARBA" id="ARBA00023002"/>
    </source>
</evidence>
<evidence type="ECO:0000259" key="5">
    <source>
        <dbReference type="Pfam" id="PF01266"/>
    </source>
</evidence>
<dbReference type="SUPFAM" id="SSF51905">
    <property type="entry name" value="FAD/NAD(P)-binding domain"/>
    <property type="match status" value="1"/>
</dbReference>
<reference evidence="6" key="1">
    <citation type="journal article" date="2014" name="Int. J. Syst. Evol. Microbiol.">
        <title>Complete genome sequence of Corynebacterium casei LMG S-19264T (=DSM 44701T), isolated from a smear-ripened cheese.</title>
        <authorList>
            <consortium name="US DOE Joint Genome Institute (JGI-PGF)"/>
            <person name="Walter F."/>
            <person name="Albersmeier A."/>
            <person name="Kalinowski J."/>
            <person name="Ruckert C."/>
        </authorList>
    </citation>
    <scope>NUCLEOTIDE SEQUENCE</scope>
    <source>
        <strain evidence="6">VKM Ac-1020</strain>
    </source>
</reference>
<evidence type="ECO:0000313" key="7">
    <source>
        <dbReference type="Proteomes" id="UP001142462"/>
    </source>
</evidence>
<sequence>MTDRMDVETVVVGGGVVGAATAWALAREGREVVLLEAHEPAHALGASHASTRNFNPSYAEPAYLRLLTRALPLWRELEAESGETILEQTGIVNRGPVPDAERLRENAPRAGFAVETVPAGEAARRWPGMRFASDALFLPDGGRIWAERAVRALHALAARAGGDIRHGVRVDGVRVLGDATAEVRASDLVVRARRAVVAAGAWSSELLAGVVDLPRLRVTEEHPAHFALAAGDDGAGWPSFNHFAEPSGFGWLGPIYGLVSPGEGLKVGWHGAGPEVTPATRTFAPEEHVVSALRAYVREWMPGADPDRLKPISCTYTSREGEDFILDAAGPIIVAAGFAGHGFKFAPALGEHLASLATGAGHPDPFFALRR</sequence>
<dbReference type="RefSeq" id="WP_271172259.1">
    <property type="nucleotide sequence ID" value="NZ_BSEJ01000002.1"/>
</dbReference>
<dbReference type="GO" id="GO:0050660">
    <property type="term" value="F:flavin adenine dinucleotide binding"/>
    <property type="evidence" value="ECO:0007669"/>
    <property type="project" value="InterPro"/>
</dbReference>
<protein>
    <submittedName>
        <fullName evidence="6">N-methyltryptophan oxidase</fullName>
    </submittedName>
</protein>
<dbReference type="InterPro" id="IPR036188">
    <property type="entry name" value="FAD/NAD-bd_sf"/>
</dbReference>
<evidence type="ECO:0000313" key="6">
    <source>
        <dbReference type="EMBL" id="GLJ60535.1"/>
    </source>
</evidence>
<gene>
    <name evidence="6" type="primary">solA</name>
    <name evidence="6" type="ORF">GCM10017576_06640</name>
</gene>
<dbReference type="Pfam" id="PF01266">
    <property type="entry name" value="DAO"/>
    <property type="match status" value="1"/>
</dbReference>
<keyword evidence="3" id="KW-0274">FAD</keyword>
<feature type="domain" description="FAD dependent oxidoreductase" evidence="5">
    <location>
        <begin position="9"/>
        <end position="356"/>
    </location>
</feature>
<dbReference type="EMBL" id="BSEJ01000002">
    <property type="protein sequence ID" value="GLJ60535.1"/>
    <property type="molecule type" value="Genomic_DNA"/>
</dbReference>
<name>A0A9W6LVV8_9MICO</name>
<dbReference type="Proteomes" id="UP001142462">
    <property type="component" value="Unassembled WGS sequence"/>
</dbReference>
<keyword evidence="7" id="KW-1185">Reference proteome</keyword>
<dbReference type="Gene3D" id="3.30.9.10">
    <property type="entry name" value="D-Amino Acid Oxidase, subunit A, domain 2"/>
    <property type="match status" value="1"/>
</dbReference>
<dbReference type="GO" id="GO:0008115">
    <property type="term" value="F:sarcosine oxidase activity"/>
    <property type="evidence" value="ECO:0007669"/>
    <property type="project" value="TreeGrafter"/>
</dbReference>
<dbReference type="PANTHER" id="PTHR10961">
    <property type="entry name" value="PEROXISOMAL SARCOSINE OXIDASE"/>
    <property type="match status" value="1"/>
</dbReference>
<reference evidence="6" key="2">
    <citation type="submission" date="2023-01" db="EMBL/GenBank/DDBJ databases">
        <authorList>
            <person name="Sun Q."/>
            <person name="Evtushenko L."/>
        </authorList>
    </citation>
    <scope>NUCLEOTIDE SEQUENCE</scope>
    <source>
        <strain evidence="6">VKM Ac-1020</strain>
    </source>
</reference>
<proteinExistence type="predicted"/>
<keyword evidence="2" id="KW-0285">Flavoprotein</keyword>
<dbReference type="PANTHER" id="PTHR10961:SF7">
    <property type="entry name" value="FAD DEPENDENT OXIDOREDUCTASE DOMAIN-CONTAINING PROTEIN"/>
    <property type="match status" value="1"/>
</dbReference>
<dbReference type="Gene3D" id="3.50.50.60">
    <property type="entry name" value="FAD/NAD(P)-binding domain"/>
    <property type="match status" value="1"/>
</dbReference>
<comment type="caution">
    <text evidence="6">The sequence shown here is derived from an EMBL/GenBank/DDBJ whole genome shotgun (WGS) entry which is preliminary data.</text>
</comment>
<accession>A0A9W6LVV8</accession>
<evidence type="ECO:0000256" key="2">
    <source>
        <dbReference type="ARBA" id="ARBA00022630"/>
    </source>
</evidence>